<keyword evidence="3" id="KW-1185">Reference proteome</keyword>
<evidence type="ECO:0000256" key="1">
    <source>
        <dbReference type="SAM" id="MobiDB-lite"/>
    </source>
</evidence>
<reference evidence="2" key="1">
    <citation type="journal article" date="2020" name="Stud. Mycol.">
        <title>101 Dothideomycetes genomes: a test case for predicting lifestyles and emergence of pathogens.</title>
        <authorList>
            <person name="Haridas S."/>
            <person name="Albert R."/>
            <person name="Binder M."/>
            <person name="Bloem J."/>
            <person name="Labutti K."/>
            <person name="Salamov A."/>
            <person name="Andreopoulos B."/>
            <person name="Baker S."/>
            <person name="Barry K."/>
            <person name="Bills G."/>
            <person name="Bluhm B."/>
            <person name="Cannon C."/>
            <person name="Castanera R."/>
            <person name="Culley D."/>
            <person name="Daum C."/>
            <person name="Ezra D."/>
            <person name="Gonzalez J."/>
            <person name="Henrissat B."/>
            <person name="Kuo A."/>
            <person name="Liang C."/>
            <person name="Lipzen A."/>
            <person name="Lutzoni F."/>
            <person name="Magnuson J."/>
            <person name="Mondo S."/>
            <person name="Nolan M."/>
            <person name="Ohm R."/>
            <person name="Pangilinan J."/>
            <person name="Park H.-J."/>
            <person name="Ramirez L."/>
            <person name="Alfaro M."/>
            <person name="Sun H."/>
            <person name="Tritt A."/>
            <person name="Yoshinaga Y."/>
            <person name="Zwiers L.-H."/>
            <person name="Turgeon B."/>
            <person name="Goodwin S."/>
            <person name="Spatafora J."/>
            <person name="Crous P."/>
            <person name="Grigoriev I."/>
        </authorList>
    </citation>
    <scope>NUCLEOTIDE SEQUENCE</scope>
    <source>
        <strain evidence="2">CBS 207.26</strain>
    </source>
</reference>
<proteinExistence type="predicted"/>
<feature type="compositionally biased region" description="Pro residues" evidence="1">
    <location>
        <begin position="40"/>
        <end position="58"/>
    </location>
</feature>
<dbReference type="EMBL" id="ML994684">
    <property type="protein sequence ID" value="KAF2177756.1"/>
    <property type="molecule type" value="Genomic_DNA"/>
</dbReference>
<evidence type="ECO:0000313" key="2">
    <source>
        <dbReference type="EMBL" id="KAF2177756.1"/>
    </source>
</evidence>
<evidence type="ECO:0000313" key="3">
    <source>
        <dbReference type="Proteomes" id="UP000800200"/>
    </source>
</evidence>
<gene>
    <name evidence="2" type="ORF">K469DRAFT_719505</name>
</gene>
<organism evidence="2 3">
    <name type="scientific">Zopfia rhizophila CBS 207.26</name>
    <dbReference type="NCBI Taxonomy" id="1314779"/>
    <lineage>
        <taxon>Eukaryota</taxon>
        <taxon>Fungi</taxon>
        <taxon>Dikarya</taxon>
        <taxon>Ascomycota</taxon>
        <taxon>Pezizomycotina</taxon>
        <taxon>Dothideomycetes</taxon>
        <taxon>Dothideomycetes incertae sedis</taxon>
        <taxon>Zopfiaceae</taxon>
        <taxon>Zopfia</taxon>
    </lineage>
</organism>
<feature type="region of interest" description="Disordered" evidence="1">
    <location>
        <begin position="28"/>
        <end position="80"/>
    </location>
</feature>
<dbReference type="Proteomes" id="UP000800200">
    <property type="component" value="Unassembled WGS sequence"/>
</dbReference>
<dbReference type="AlphaFoldDB" id="A0A6A6DJL1"/>
<name>A0A6A6DJL1_9PEZI</name>
<accession>A0A6A6DJL1</accession>
<protein>
    <submittedName>
        <fullName evidence="2">Uncharacterized protein</fullName>
    </submittedName>
</protein>
<sequence>MPNNDLKQHSFILQSCRAPFKLCTRNMRFPPFKSLYPNKLPRPPPKTPSNTPNSPPSPKSSKTEPITKRNQNVRARKNSS</sequence>